<accession>A0AAD9S8T1</accession>
<evidence type="ECO:0000313" key="3">
    <source>
        <dbReference type="Proteomes" id="UP001265746"/>
    </source>
</evidence>
<reference evidence="2" key="1">
    <citation type="submission" date="2023-06" db="EMBL/GenBank/DDBJ databases">
        <authorList>
            <person name="Noh H."/>
        </authorList>
    </citation>
    <scope>NUCLEOTIDE SEQUENCE</scope>
    <source>
        <strain evidence="2">DUCC20226</strain>
    </source>
</reference>
<sequence>MQHVGVLLPVQRHSDVPGLIEKEWPRINSDNHIASKGFVLIDPIKNRNDHLVIQSVQTGEFFVNTLLLAGDGSLIQDGMLDDNPPDEDEYIPPVGSPRYVFRYHEPRQLRVSTWQETLPSTLFPNEPILGVLPRDALFFNQLRFWQKLLPDNPKHRPLYSLYFELVAEQLCLAMAWLKFGERPDVPGHQAPANWTSIHHLELFPRNVFIHYQPRRPGRIPAAGIEANAFPQFVLGDFSSALLDGDDIRHLHPWYTDPNEDDRGPNMDVKPPPRWMDTYGFGFVLRYLCQAHLSHKDWMARGANTTRMANVNATTGWRRANILDLADPLNELAANPRWIVDTIYPVARARVAAYRNPPEGRPAGYFDGLDISWTRPRPRLLMPFVYNTDYAAAAEDVDGGEGDDHQGNNDRSERFRMSKLSYLHLWNDFKPRYELHTLEHNCPNLKPLSNRPPDADADGHGHG</sequence>
<proteinExistence type="predicted"/>
<comment type="caution">
    <text evidence="2">The sequence shown here is derived from an EMBL/GenBank/DDBJ whole genome shotgun (WGS) entry which is preliminary data.</text>
</comment>
<gene>
    <name evidence="2" type="ORF">N8I77_008948</name>
</gene>
<dbReference type="EMBL" id="JAUJFL010000005">
    <property type="protein sequence ID" value="KAK2602413.1"/>
    <property type="molecule type" value="Genomic_DNA"/>
</dbReference>
<organism evidence="2 3">
    <name type="scientific">Phomopsis amygdali</name>
    <name type="common">Fusicoccum amygdali</name>
    <dbReference type="NCBI Taxonomy" id="1214568"/>
    <lineage>
        <taxon>Eukaryota</taxon>
        <taxon>Fungi</taxon>
        <taxon>Dikarya</taxon>
        <taxon>Ascomycota</taxon>
        <taxon>Pezizomycotina</taxon>
        <taxon>Sordariomycetes</taxon>
        <taxon>Sordariomycetidae</taxon>
        <taxon>Diaporthales</taxon>
        <taxon>Diaporthaceae</taxon>
        <taxon>Diaporthe</taxon>
    </lineage>
</organism>
<keyword evidence="3" id="KW-1185">Reference proteome</keyword>
<feature type="region of interest" description="Disordered" evidence="1">
    <location>
        <begin position="441"/>
        <end position="462"/>
    </location>
</feature>
<dbReference type="Proteomes" id="UP001265746">
    <property type="component" value="Unassembled WGS sequence"/>
</dbReference>
<protein>
    <submittedName>
        <fullName evidence="2">Uncharacterized protein</fullName>
    </submittedName>
</protein>
<evidence type="ECO:0000256" key="1">
    <source>
        <dbReference type="SAM" id="MobiDB-lite"/>
    </source>
</evidence>
<feature type="compositionally biased region" description="Basic and acidic residues" evidence="1">
    <location>
        <begin position="452"/>
        <end position="462"/>
    </location>
</feature>
<evidence type="ECO:0000313" key="2">
    <source>
        <dbReference type="EMBL" id="KAK2602413.1"/>
    </source>
</evidence>
<dbReference type="AlphaFoldDB" id="A0AAD9S8T1"/>
<name>A0AAD9S8T1_PHOAM</name>